<feature type="transmembrane region" description="Helical" evidence="1">
    <location>
        <begin position="34"/>
        <end position="51"/>
    </location>
</feature>
<evidence type="ECO:0000256" key="1">
    <source>
        <dbReference type="SAM" id="Phobius"/>
    </source>
</evidence>
<dbReference type="AlphaFoldDB" id="A0ABD5Y3C0"/>
<reference evidence="2 3" key="1">
    <citation type="journal article" date="2019" name="Int. J. Syst. Evol. Microbiol.">
        <title>The Global Catalogue of Microorganisms (GCM) 10K type strain sequencing project: providing services to taxonomists for standard genome sequencing and annotation.</title>
        <authorList>
            <consortium name="The Broad Institute Genomics Platform"/>
            <consortium name="The Broad Institute Genome Sequencing Center for Infectious Disease"/>
            <person name="Wu L."/>
            <person name="Ma J."/>
        </authorList>
    </citation>
    <scope>NUCLEOTIDE SEQUENCE [LARGE SCALE GENOMIC DNA]</scope>
    <source>
        <strain evidence="2 3">XZYJT29</strain>
    </source>
</reference>
<keyword evidence="1" id="KW-0812">Transmembrane</keyword>
<keyword evidence="3" id="KW-1185">Reference proteome</keyword>
<keyword evidence="1" id="KW-0472">Membrane</keyword>
<keyword evidence="1" id="KW-1133">Transmembrane helix</keyword>
<dbReference type="RefSeq" id="WP_274325818.1">
    <property type="nucleotide sequence ID" value="NZ_CP118158.1"/>
</dbReference>
<organism evidence="2 3">
    <name type="scientific">Halosimplex aquaticum</name>
    <dbReference type="NCBI Taxonomy" id="3026162"/>
    <lineage>
        <taxon>Archaea</taxon>
        <taxon>Methanobacteriati</taxon>
        <taxon>Methanobacteriota</taxon>
        <taxon>Stenosarchaea group</taxon>
        <taxon>Halobacteria</taxon>
        <taxon>Halobacteriales</taxon>
        <taxon>Haloarculaceae</taxon>
        <taxon>Halosimplex</taxon>
    </lineage>
</organism>
<gene>
    <name evidence="2" type="ORF">ACFQMA_10480</name>
</gene>
<comment type="caution">
    <text evidence="2">The sequence shown here is derived from an EMBL/GenBank/DDBJ whole genome shotgun (WGS) entry which is preliminary data.</text>
</comment>
<feature type="transmembrane region" description="Helical" evidence="1">
    <location>
        <begin position="7"/>
        <end position="28"/>
    </location>
</feature>
<proteinExistence type="predicted"/>
<feature type="transmembrane region" description="Helical" evidence="1">
    <location>
        <begin position="89"/>
        <end position="112"/>
    </location>
</feature>
<name>A0ABD5Y3C0_9EURY</name>
<accession>A0ABD5Y3C0</accession>
<protein>
    <recommendedName>
        <fullName evidence="4">SPW repeat-containing protein</fullName>
    </recommendedName>
</protein>
<evidence type="ECO:0000313" key="3">
    <source>
        <dbReference type="Proteomes" id="UP001596432"/>
    </source>
</evidence>
<evidence type="ECO:0000313" key="2">
    <source>
        <dbReference type="EMBL" id="MFC7140254.1"/>
    </source>
</evidence>
<dbReference type="GeneID" id="78820536"/>
<dbReference type="EMBL" id="JBHTAS010000001">
    <property type="protein sequence ID" value="MFC7140254.1"/>
    <property type="molecule type" value="Genomic_DNA"/>
</dbReference>
<evidence type="ECO:0008006" key="4">
    <source>
        <dbReference type="Google" id="ProtNLM"/>
    </source>
</evidence>
<dbReference type="Proteomes" id="UP001596432">
    <property type="component" value="Unassembled WGS sequence"/>
</dbReference>
<sequence>MDAARRVVLFEGGMGFAWILLGLLNVGVADLREGWWLALAALAATVATTYADEHRVVAVDEFYRYALAIVGVVAVVAVCGAVVVATDMVVLTVVSVVLAGMGAGLLGYRIVFGVLRPVPESRLDGAKKRAV</sequence>
<feature type="transmembrane region" description="Helical" evidence="1">
    <location>
        <begin position="63"/>
        <end position="83"/>
    </location>
</feature>